<dbReference type="OrthoDB" id="190583at2"/>
<dbReference type="Proteomes" id="UP000309138">
    <property type="component" value="Unassembled WGS sequence"/>
</dbReference>
<comment type="caution">
    <text evidence="1">The sequence shown here is derived from an EMBL/GenBank/DDBJ whole genome shotgun (WGS) entry which is preliminary data.</text>
</comment>
<reference evidence="1 2" key="1">
    <citation type="submission" date="2019-04" db="EMBL/GenBank/DDBJ databases">
        <authorList>
            <person name="Yang Y."/>
            <person name="Wei D."/>
        </authorList>
    </citation>
    <scope>NUCLEOTIDE SEQUENCE [LARGE SCALE GENOMIC DNA]</scope>
    <source>
        <strain evidence="1 2">L-1-4w-11</strain>
    </source>
</reference>
<evidence type="ECO:0000313" key="1">
    <source>
        <dbReference type="EMBL" id="TKD50505.1"/>
    </source>
</evidence>
<evidence type="ECO:0000313" key="2">
    <source>
        <dbReference type="Proteomes" id="UP000309138"/>
    </source>
</evidence>
<organism evidence="1 2">
    <name type="scientific">Sphingomonas baiyangensis</name>
    <dbReference type="NCBI Taxonomy" id="2572576"/>
    <lineage>
        <taxon>Bacteria</taxon>
        <taxon>Pseudomonadati</taxon>
        <taxon>Pseudomonadota</taxon>
        <taxon>Alphaproteobacteria</taxon>
        <taxon>Sphingomonadales</taxon>
        <taxon>Sphingomonadaceae</taxon>
        <taxon>Sphingomonas</taxon>
    </lineage>
</organism>
<dbReference type="RefSeq" id="WP_136942446.1">
    <property type="nucleotide sequence ID" value="NZ_SWKR01000002.1"/>
</dbReference>
<proteinExistence type="predicted"/>
<accession>A0A4U1L361</accession>
<dbReference type="AlphaFoldDB" id="A0A4U1L361"/>
<keyword evidence="2" id="KW-1185">Reference proteome</keyword>
<name>A0A4U1L361_9SPHN</name>
<gene>
    <name evidence="1" type="ORF">FBR43_06805</name>
</gene>
<sequence length="179" mass="19595">MHRLVAHPGETPDALLVDAAVTRGSGGRWHARYMVSGDLSDLDLPRPAPALRRDGLWRDTCFELFAMAPDGSYLECNFAPSGAWAAYRFEGYRAGMRDAEAIEPVAIALEHAAGGSLLIDARFSIGWLAEFPLLRVGLSAVLARRDGSRSYRALAHPPGKPDFHHRDCFALEVTAPRRA</sequence>
<dbReference type="EMBL" id="SWKR01000002">
    <property type="protein sequence ID" value="TKD50505.1"/>
    <property type="molecule type" value="Genomic_DNA"/>
</dbReference>
<protein>
    <submittedName>
        <fullName evidence="1">DOMON-like domain-containing protein</fullName>
    </submittedName>
</protein>
<dbReference type="CDD" id="cd09627">
    <property type="entry name" value="DOMON_murB_like"/>
    <property type="match status" value="1"/>
</dbReference>